<organism evidence="2 3">
    <name type="scientific">Nocardioides eburneus</name>
    <dbReference type="NCBI Taxonomy" id="3231482"/>
    <lineage>
        <taxon>Bacteria</taxon>
        <taxon>Bacillati</taxon>
        <taxon>Actinomycetota</taxon>
        <taxon>Actinomycetes</taxon>
        <taxon>Propionibacteriales</taxon>
        <taxon>Nocardioidaceae</taxon>
        <taxon>Nocardioides</taxon>
    </lineage>
</organism>
<gene>
    <name evidence="2" type="ORF">AB3X52_07365</name>
</gene>
<evidence type="ECO:0000313" key="3">
    <source>
        <dbReference type="Proteomes" id="UP001556631"/>
    </source>
</evidence>
<dbReference type="Pfam" id="PF04964">
    <property type="entry name" value="Flp_Fap"/>
    <property type="match status" value="1"/>
</dbReference>
<evidence type="ECO:0000256" key="1">
    <source>
        <dbReference type="SAM" id="Phobius"/>
    </source>
</evidence>
<name>A0ABV3SWW2_9ACTN</name>
<keyword evidence="1" id="KW-0812">Transmembrane</keyword>
<dbReference type="EMBL" id="JBFPJR010000010">
    <property type="protein sequence ID" value="MEX0427430.1"/>
    <property type="molecule type" value="Genomic_DNA"/>
</dbReference>
<dbReference type="InterPro" id="IPR007047">
    <property type="entry name" value="Flp_Fap"/>
</dbReference>
<comment type="caution">
    <text evidence="2">The sequence shown here is derived from an EMBL/GenBank/DDBJ whole genome shotgun (WGS) entry which is preliminary data.</text>
</comment>
<keyword evidence="1" id="KW-1133">Transmembrane helix</keyword>
<keyword evidence="1" id="KW-0472">Membrane</keyword>
<sequence length="79" mass="8476">MHSFIASLRNIFTMRRNEERGASAVEYGLLVAGIALVVIAGVFFFGGKITNMFHNSADTVCSTTQGDVTSTVNCDTPTD</sequence>
<proteinExistence type="predicted"/>
<dbReference type="Proteomes" id="UP001556631">
    <property type="component" value="Unassembled WGS sequence"/>
</dbReference>
<keyword evidence="3" id="KW-1185">Reference proteome</keyword>
<accession>A0ABV3SWW2</accession>
<dbReference type="RefSeq" id="WP_367992807.1">
    <property type="nucleotide sequence ID" value="NZ_JBFPJR010000010.1"/>
</dbReference>
<feature type="transmembrane region" description="Helical" evidence="1">
    <location>
        <begin position="27"/>
        <end position="46"/>
    </location>
</feature>
<reference evidence="2 3" key="1">
    <citation type="submission" date="2024-07" db="EMBL/GenBank/DDBJ databases">
        <authorList>
            <person name="Lee S."/>
            <person name="Kang M."/>
        </authorList>
    </citation>
    <scope>NUCLEOTIDE SEQUENCE [LARGE SCALE GENOMIC DNA]</scope>
    <source>
        <strain evidence="2 3">DS6</strain>
    </source>
</reference>
<evidence type="ECO:0000313" key="2">
    <source>
        <dbReference type="EMBL" id="MEX0427430.1"/>
    </source>
</evidence>
<protein>
    <submittedName>
        <fullName evidence="2">Flp family type IVb pilin</fullName>
    </submittedName>
</protein>